<organism evidence="1 2">
    <name type="scientific">Sphingobium rhizovicinum</name>
    <dbReference type="NCBI Taxonomy" id="432308"/>
    <lineage>
        <taxon>Bacteria</taxon>
        <taxon>Pseudomonadati</taxon>
        <taxon>Pseudomonadota</taxon>
        <taxon>Alphaproteobacteria</taxon>
        <taxon>Sphingomonadales</taxon>
        <taxon>Sphingomonadaceae</taxon>
        <taxon>Sphingobium</taxon>
    </lineage>
</organism>
<proteinExistence type="predicted"/>
<name>A0ABV7NHG0_9SPHN</name>
<keyword evidence="2" id="KW-1185">Reference proteome</keyword>
<accession>A0ABV7NHG0</accession>
<protein>
    <submittedName>
        <fullName evidence="1">Uncharacterized protein</fullName>
    </submittedName>
</protein>
<dbReference type="Proteomes" id="UP001595681">
    <property type="component" value="Unassembled WGS sequence"/>
</dbReference>
<evidence type="ECO:0000313" key="1">
    <source>
        <dbReference type="EMBL" id="MFC3442909.1"/>
    </source>
</evidence>
<dbReference type="EMBL" id="JBHRVU010000004">
    <property type="protein sequence ID" value="MFC3442909.1"/>
    <property type="molecule type" value="Genomic_DNA"/>
</dbReference>
<gene>
    <name evidence="1" type="ORF">ACFOKF_17180</name>
</gene>
<dbReference type="RefSeq" id="WP_380797202.1">
    <property type="nucleotide sequence ID" value="NZ_JBHRVU010000004.1"/>
</dbReference>
<sequence>MIQTATEFTDNLSTIDNIKSYLAGLVAAAFDNRGGEPVRLTYVGGEFAKNIGSPFEKHVTALADSGQISVPKTRRKLAPFVEAYCGDIFRSTQDAAGVYFVSPISAGEPNKPHVPNVQAQAVLRFHRAVWAAFIRPIEGTRRFLNLDNIGFTDAADPPKGGSWHEIDARFVLGLAPNAPVDGVLLQSRIEEWANHSDISISRLVIEAKPSRAQSRHLEQLFTIIDSLPPALAATWSIPAAVLKHLRDAR</sequence>
<evidence type="ECO:0000313" key="2">
    <source>
        <dbReference type="Proteomes" id="UP001595681"/>
    </source>
</evidence>
<reference evidence="2" key="1">
    <citation type="journal article" date="2019" name="Int. J. Syst. Evol. Microbiol.">
        <title>The Global Catalogue of Microorganisms (GCM) 10K type strain sequencing project: providing services to taxonomists for standard genome sequencing and annotation.</title>
        <authorList>
            <consortium name="The Broad Institute Genomics Platform"/>
            <consortium name="The Broad Institute Genome Sequencing Center for Infectious Disease"/>
            <person name="Wu L."/>
            <person name="Ma J."/>
        </authorList>
    </citation>
    <scope>NUCLEOTIDE SEQUENCE [LARGE SCALE GENOMIC DNA]</scope>
    <source>
        <strain evidence="2">CCM 7491</strain>
    </source>
</reference>
<comment type="caution">
    <text evidence="1">The sequence shown here is derived from an EMBL/GenBank/DDBJ whole genome shotgun (WGS) entry which is preliminary data.</text>
</comment>